<dbReference type="EMBL" id="JASEJX010000034">
    <property type="protein sequence ID" value="KAK4510116.1"/>
    <property type="molecule type" value="Genomic_DNA"/>
</dbReference>
<feature type="compositionally biased region" description="Low complexity" evidence="1">
    <location>
        <begin position="559"/>
        <end position="569"/>
    </location>
</feature>
<feature type="region of interest" description="Disordered" evidence="1">
    <location>
        <begin position="545"/>
        <end position="634"/>
    </location>
</feature>
<feature type="region of interest" description="Disordered" evidence="1">
    <location>
        <begin position="1"/>
        <end position="71"/>
    </location>
</feature>
<reference evidence="2 3" key="1">
    <citation type="submission" date="2022-11" db="EMBL/GenBank/DDBJ databases">
        <title>Mucor velutinosus strain NIH1002 WGS.</title>
        <authorList>
            <person name="Subramanian P."/>
            <person name="Mullikin J.C."/>
            <person name="Segre J.A."/>
            <person name="Zelazny A.M."/>
        </authorList>
    </citation>
    <scope>NUCLEOTIDE SEQUENCE [LARGE SCALE GENOMIC DNA]</scope>
    <source>
        <strain evidence="2 3">NIH1002</strain>
    </source>
</reference>
<dbReference type="GeneID" id="89949973"/>
<protein>
    <submittedName>
        <fullName evidence="2">Transcriptional repressor general negative regulator of transcription subunit 4</fullName>
        <ecNumber evidence="2">2.3.2.27</ecNumber>
    </submittedName>
</protein>
<gene>
    <name evidence="2" type="primary">NOT4_3</name>
    <name evidence="2" type="ORF">ATC70_006287</name>
</gene>
<feature type="compositionally biased region" description="Polar residues" evidence="1">
    <location>
        <begin position="1"/>
        <end position="13"/>
    </location>
</feature>
<keyword evidence="2" id="KW-0012">Acyltransferase</keyword>
<feature type="compositionally biased region" description="Polar residues" evidence="1">
    <location>
        <begin position="614"/>
        <end position="623"/>
    </location>
</feature>
<feature type="compositionally biased region" description="Polar residues" evidence="1">
    <location>
        <begin position="425"/>
        <end position="437"/>
    </location>
</feature>
<organism evidence="2 3">
    <name type="scientific">Mucor velutinosus</name>
    <dbReference type="NCBI Taxonomy" id="708070"/>
    <lineage>
        <taxon>Eukaryota</taxon>
        <taxon>Fungi</taxon>
        <taxon>Fungi incertae sedis</taxon>
        <taxon>Mucoromycota</taxon>
        <taxon>Mucoromycotina</taxon>
        <taxon>Mucoromycetes</taxon>
        <taxon>Mucorales</taxon>
        <taxon>Mucorineae</taxon>
        <taxon>Mucoraceae</taxon>
        <taxon>Mucor</taxon>
    </lineage>
</organism>
<dbReference type="RefSeq" id="XP_064676782.1">
    <property type="nucleotide sequence ID" value="XM_064825564.1"/>
</dbReference>
<feature type="compositionally biased region" description="Low complexity" evidence="1">
    <location>
        <begin position="18"/>
        <end position="31"/>
    </location>
</feature>
<feature type="compositionally biased region" description="Low complexity" evidence="1">
    <location>
        <begin position="45"/>
        <end position="71"/>
    </location>
</feature>
<dbReference type="PANTHER" id="PTHR21243">
    <property type="entry name" value="PROTEIN SCAI"/>
    <property type="match status" value="1"/>
</dbReference>
<feature type="compositionally biased region" description="Low complexity" evidence="1">
    <location>
        <begin position="395"/>
        <end position="424"/>
    </location>
</feature>
<accession>A0AAN7D8Z8</accession>
<feature type="compositionally biased region" description="Polar residues" evidence="1">
    <location>
        <begin position="582"/>
        <end position="592"/>
    </location>
</feature>
<dbReference type="GO" id="GO:0061630">
    <property type="term" value="F:ubiquitin protein ligase activity"/>
    <property type="evidence" value="ECO:0007669"/>
    <property type="project" value="UniProtKB-EC"/>
</dbReference>
<dbReference type="Pfam" id="PF12070">
    <property type="entry name" value="SCAI"/>
    <property type="match status" value="2"/>
</dbReference>
<dbReference type="EC" id="2.3.2.27" evidence="2"/>
<keyword evidence="3" id="KW-1185">Reference proteome</keyword>
<feature type="region of interest" description="Disordered" evidence="1">
    <location>
        <begin position="887"/>
        <end position="917"/>
    </location>
</feature>
<feature type="compositionally biased region" description="Low complexity" evidence="1">
    <location>
        <begin position="887"/>
        <end position="896"/>
    </location>
</feature>
<evidence type="ECO:0000313" key="3">
    <source>
        <dbReference type="Proteomes" id="UP001304243"/>
    </source>
</evidence>
<sequence>MSSSAQNQAQEPSVSKDAPNANTSSATTAAPKPGAVSTSPVSIDSHAAASSNNTNHNNTASSTGNAAHTNTSTTTPAMAAVVAAATAAAAASTDAKSQETDEEAIRNQKLVEEFQYLLEKSQSLFSGLRDLPPTGSHRQWRPYFEKTFEVYTKLWKFQQTHRSILENKSNYGLKRWEVGEIASKIGQLYYHYYLRTSETNYLHEAYVFYEAIHERQYFKDILEVKNSALMVKKMRYYARFIIVCLLLNKDENVRQLITELEVLIEEYTKSFKPPDAKEWQMVLEEISTFTEAEKKLVPINLDRTPDKIEHRLASNIAERHIANLPKLKLQEAILVGNYQKQIKFSELTLDMYRMLQSLEREPFVLHPSVAAAAKNKSTETSDKAKEASKDDQSNTATGTITTATTTTTTSSTAAGTSRPAGASTNTYSASHIQTTSEKMLKRSNPHKYLLYRPSLSQLLVYISTAFKDTSDNSALLLYLSADGCAYPDQVVPGYGGGVMTSQRNKPTAGTTADRVSGATIASNSNAAAASNSSNAAATAAVASSSSNTANAGPAGTGASGANTSSSTAVGSGGAGTNSGGTMPTTTSVVGSMTASSNNATSANTASNTGNANNKETSANTQHLADSHHHHISPPSVHCLHPADLVPFTRKPLFLIVDSDHSTEFKHMPSVFDQPVMCLMSPVEYPSSVQDKSEIGSLFTLFLHTPLLGFCSVSDIGNLDQQKWDECVRKIGAMEKAIGDVLLTDSNVDQHVKRFMMDDFLYYFIVRFVLCGIFLRYHSSFKDDKSFPSSCPSLPESVYVSAEIVTMLGDLTAIADVGTYFSLPAYATTSAANSVINMASSSTSAVAAANGGIGGAAAAAATNNATTAGAVTTTSVALPAVINSSTHTSSNLASSSSSPPPPSQTSTMSTTTAIMEMK</sequence>
<proteinExistence type="predicted"/>
<evidence type="ECO:0000313" key="2">
    <source>
        <dbReference type="EMBL" id="KAK4510116.1"/>
    </source>
</evidence>
<comment type="caution">
    <text evidence="2">The sequence shown here is derived from an EMBL/GenBank/DDBJ whole genome shotgun (WGS) entry which is preliminary data.</text>
</comment>
<dbReference type="InterPro" id="IPR022709">
    <property type="entry name" value="SCAI"/>
</dbReference>
<dbReference type="AlphaFoldDB" id="A0AAN7D8Z8"/>
<dbReference type="GO" id="GO:0003714">
    <property type="term" value="F:transcription corepressor activity"/>
    <property type="evidence" value="ECO:0007669"/>
    <property type="project" value="InterPro"/>
</dbReference>
<feature type="compositionally biased region" description="Low complexity" evidence="1">
    <location>
        <begin position="593"/>
        <end position="613"/>
    </location>
</feature>
<feature type="region of interest" description="Disordered" evidence="1">
    <location>
        <begin position="372"/>
        <end position="439"/>
    </location>
</feature>
<keyword evidence="2" id="KW-0808">Transferase</keyword>
<dbReference type="GO" id="GO:0006351">
    <property type="term" value="P:DNA-templated transcription"/>
    <property type="evidence" value="ECO:0007669"/>
    <property type="project" value="InterPro"/>
</dbReference>
<dbReference type="Proteomes" id="UP001304243">
    <property type="component" value="Unassembled WGS sequence"/>
</dbReference>
<evidence type="ECO:0000256" key="1">
    <source>
        <dbReference type="SAM" id="MobiDB-lite"/>
    </source>
</evidence>
<feature type="compositionally biased region" description="Basic and acidic residues" evidence="1">
    <location>
        <begin position="376"/>
        <end position="392"/>
    </location>
</feature>
<name>A0AAN7D8Z8_9FUNG</name>